<keyword evidence="5" id="KW-0539">Nucleus</keyword>
<dbReference type="GeneID" id="103516713"/>
<comment type="subcellular location">
    <subcellularLocation>
        <location evidence="1">Nucleus</location>
    </subcellularLocation>
</comment>
<gene>
    <name evidence="8" type="primary">LOC103516713</name>
</gene>
<dbReference type="SUPFAM" id="SSF48371">
    <property type="entry name" value="ARM repeat"/>
    <property type="match status" value="1"/>
</dbReference>
<evidence type="ECO:0000313" key="8">
    <source>
        <dbReference type="RefSeq" id="XP_026684557.1"/>
    </source>
</evidence>
<evidence type="ECO:0000256" key="4">
    <source>
        <dbReference type="ARBA" id="ARBA00022737"/>
    </source>
</evidence>
<keyword evidence="3" id="KW-0813">Transport</keyword>
<dbReference type="STRING" id="121845.A0A3Q0J7V6"/>
<dbReference type="Proteomes" id="UP000079169">
    <property type="component" value="Unplaced"/>
</dbReference>
<dbReference type="Pfam" id="PF18806">
    <property type="entry name" value="Importin_rep_3"/>
    <property type="match status" value="1"/>
</dbReference>
<dbReference type="PaxDb" id="121845-A0A3Q0J7V6"/>
<dbReference type="GO" id="GO:0006606">
    <property type="term" value="P:protein import into nucleus"/>
    <property type="evidence" value="ECO:0007669"/>
    <property type="project" value="TreeGrafter"/>
</dbReference>
<evidence type="ECO:0000256" key="1">
    <source>
        <dbReference type="ARBA" id="ARBA00004123"/>
    </source>
</evidence>
<comment type="similarity">
    <text evidence="2">Belongs to the importin beta family.</text>
</comment>
<dbReference type="PANTHER" id="PTHR12363">
    <property type="entry name" value="TRANSPORTIN 3 AND IMPORTIN 13"/>
    <property type="match status" value="1"/>
</dbReference>
<dbReference type="Pfam" id="PF08389">
    <property type="entry name" value="Xpo1"/>
    <property type="match status" value="1"/>
</dbReference>
<dbReference type="GO" id="GO:0005634">
    <property type="term" value="C:nucleus"/>
    <property type="evidence" value="ECO:0007669"/>
    <property type="project" value="UniProtKB-SubCell"/>
</dbReference>
<dbReference type="RefSeq" id="XP_026684557.1">
    <property type="nucleotide sequence ID" value="XM_026828756.1"/>
</dbReference>
<dbReference type="InterPro" id="IPR011989">
    <property type="entry name" value="ARM-like"/>
</dbReference>
<dbReference type="InterPro" id="IPR013598">
    <property type="entry name" value="Exportin-1/Importin-b-like"/>
</dbReference>
<accession>A0A3Q0J7V6</accession>
<sequence>MNRNIGDNAPRNCLESLSDVILALNKKYCDSLYRWMSVVLADDDYPSHRASSELKQQFIKFVLRLCEATLETLSHILTHFNTYHYSSLLMSFVHKIMPVAAIADNLQQISTSGEFTEDNQELLAATYSLFVSVGETHTALILLALLSERKEERDTCFKLFSIALSCSNAPGEYPIHETYSAGSFSFWYILQVRKSSFSFFFNLASFILRTIQNSWKTPIQDILSLFQNTSAIPPEKAAWVVLEILTVIPEETLSLPQADKSSVHHELESSITLVTSLIDSLLQHSDPEVVRQSVNCARAWSQLGIPLPSCEPLFSHLIQIALGSWNNESGE</sequence>
<keyword evidence="7" id="KW-1185">Reference proteome</keyword>
<dbReference type="AlphaFoldDB" id="A0A3Q0J7V6"/>
<protein>
    <submittedName>
        <fullName evidence="8">Uncharacterized protein LOC103516713</fullName>
    </submittedName>
</protein>
<keyword evidence="4" id="KW-0677">Repeat</keyword>
<reference evidence="8" key="1">
    <citation type="submission" date="2025-08" db="UniProtKB">
        <authorList>
            <consortium name="RefSeq"/>
        </authorList>
    </citation>
    <scope>IDENTIFICATION</scope>
</reference>
<name>A0A3Q0J7V6_DIACI</name>
<evidence type="ECO:0000256" key="3">
    <source>
        <dbReference type="ARBA" id="ARBA00022448"/>
    </source>
</evidence>
<dbReference type="GO" id="GO:0005737">
    <property type="term" value="C:cytoplasm"/>
    <property type="evidence" value="ECO:0007669"/>
    <property type="project" value="TreeGrafter"/>
</dbReference>
<evidence type="ECO:0000256" key="2">
    <source>
        <dbReference type="ARBA" id="ARBA00007991"/>
    </source>
</evidence>
<dbReference type="Gene3D" id="1.25.10.10">
    <property type="entry name" value="Leucine-rich Repeat Variant"/>
    <property type="match status" value="3"/>
</dbReference>
<dbReference type="InterPro" id="IPR016024">
    <property type="entry name" value="ARM-type_fold"/>
</dbReference>
<evidence type="ECO:0000256" key="5">
    <source>
        <dbReference type="ARBA" id="ARBA00023242"/>
    </source>
</evidence>
<dbReference type="KEGG" id="dci:103516713"/>
<dbReference type="InterPro" id="IPR040520">
    <property type="entry name" value="Importin_rep_3"/>
</dbReference>
<proteinExistence type="inferred from homology"/>
<evidence type="ECO:0000313" key="7">
    <source>
        <dbReference type="Proteomes" id="UP000079169"/>
    </source>
</evidence>
<dbReference type="InterPro" id="IPR051345">
    <property type="entry name" value="Importin_beta-like_NTR"/>
</dbReference>
<feature type="domain" description="Exportin-1/Importin-beta-like" evidence="6">
    <location>
        <begin position="203"/>
        <end position="306"/>
    </location>
</feature>
<evidence type="ECO:0000259" key="6">
    <source>
        <dbReference type="Pfam" id="PF08389"/>
    </source>
</evidence>
<dbReference type="PANTHER" id="PTHR12363:SF33">
    <property type="entry name" value="IMPORTIN-13"/>
    <property type="match status" value="1"/>
</dbReference>
<organism evidence="7 8">
    <name type="scientific">Diaphorina citri</name>
    <name type="common">Asian citrus psyllid</name>
    <dbReference type="NCBI Taxonomy" id="121845"/>
    <lineage>
        <taxon>Eukaryota</taxon>
        <taxon>Metazoa</taxon>
        <taxon>Ecdysozoa</taxon>
        <taxon>Arthropoda</taxon>
        <taxon>Hexapoda</taxon>
        <taxon>Insecta</taxon>
        <taxon>Pterygota</taxon>
        <taxon>Neoptera</taxon>
        <taxon>Paraneoptera</taxon>
        <taxon>Hemiptera</taxon>
        <taxon>Sternorrhyncha</taxon>
        <taxon>Psylloidea</taxon>
        <taxon>Psyllidae</taxon>
        <taxon>Diaphorininae</taxon>
        <taxon>Diaphorina</taxon>
    </lineage>
</organism>